<dbReference type="AlphaFoldDB" id="A0A679JCV6"/>
<dbReference type="Pfam" id="PF09527">
    <property type="entry name" value="ATPase_gene1"/>
    <property type="match status" value="1"/>
</dbReference>
<comment type="similarity">
    <text evidence="1">Belongs to the bacterial AtpI family.</text>
</comment>
<organism evidence="4">
    <name type="scientific">Methylobacterium bullatum</name>
    <dbReference type="NCBI Taxonomy" id="570505"/>
    <lineage>
        <taxon>Bacteria</taxon>
        <taxon>Pseudomonadati</taxon>
        <taxon>Pseudomonadota</taxon>
        <taxon>Alphaproteobacteria</taxon>
        <taxon>Hyphomicrobiales</taxon>
        <taxon>Methylobacteriaceae</taxon>
        <taxon>Methylobacterium</taxon>
    </lineage>
</organism>
<feature type="compositionally biased region" description="Low complexity" evidence="2">
    <location>
        <begin position="38"/>
        <end position="53"/>
    </location>
</feature>
<keyword evidence="1 3" id="KW-0472">Membrane</keyword>
<keyword evidence="3" id="KW-1133">Transmembrane helix</keyword>
<evidence type="ECO:0000256" key="1">
    <source>
        <dbReference type="PIRNR" id="PIRNR032126"/>
    </source>
</evidence>
<comment type="function">
    <text evidence="1">A possible function for this protein is to guide the assembly of the membrane sector of the ATPase enzyme complex.</text>
</comment>
<dbReference type="EMBL" id="LR743504">
    <property type="protein sequence ID" value="CAA2104238.1"/>
    <property type="molecule type" value="Genomic_DNA"/>
</dbReference>
<keyword evidence="1" id="KW-0813">Transport</keyword>
<feature type="region of interest" description="Disordered" evidence="2">
    <location>
        <begin position="1"/>
        <end position="53"/>
    </location>
</feature>
<dbReference type="InterPro" id="IPR032820">
    <property type="entry name" value="ATPase_put"/>
</dbReference>
<protein>
    <recommendedName>
        <fullName evidence="1">ATP synthase protein I</fullName>
    </recommendedName>
</protein>
<keyword evidence="1" id="KW-0406">Ion transport</keyword>
<dbReference type="InterPro" id="IPR016989">
    <property type="entry name" value="Atp1_alphaprobac"/>
</dbReference>
<feature type="transmembrane region" description="Helical" evidence="3">
    <location>
        <begin position="66"/>
        <end position="84"/>
    </location>
</feature>
<accession>A0A679JCV6</accession>
<evidence type="ECO:0000256" key="2">
    <source>
        <dbReference type="SAM" id="MobiDB-lite"/>
    </source>
</evidence>
<feature type="compositionally biased region" description="Gly residues" evidence="2">
    <location>
        <begin position="1"/>
        <end position="10"/>
    </location>
</feature>
<sequence>MSGNDAGDGNGDGRQKPDEDLSARLKHLEKRIEEKRPAAPSRPSSGAGASNGASSLGLAMRLSTEFIAGVLAGGILGWLCDQFLGTKPWGLIVLLMLGFATGVYNVMRVSGSLSRPAAKVAVDKNRDRERS</sequence>
<dbReference type="GO" id="GO:1902600">
    <property type="term" value="P:proton transmembrane transport"/>
    <property type="evidence" value="ECO:0007669"/>
    <property type="project" value="UniProtKB-KW"/>
</dbReference>
<feature type="transmembrane region" description="Helical" evidence="3">
    <location>
        <begin position="90"/>
        <end position="107"/>
    </location>
</feature>
<dbReference type="PIRSF" id="PIRSF032126">
    <property type="entry name" value="F0F1_ATP_synthase_subunit_I"/>
    <property type="match status" value="1"/>
</dbReference>
<keyword evidence="1" id="KW-0375">Hydrogen ion transport</keyword>
<evidence type="ECO:0000313" key="4">
    <source>
        <dbReference type="EMBL" id="CAA2104238.1"/>
    </source>
</evidence>
<dbReference type="GO" id="GO:0045259">
    <property type="term" value="C:proton-transporting ATP synthase complex"/>
    <property type="evidence" value="ECO:0007669"/>
    <property type="project" value="UniProtKB-UniRule"/>
</dbReference>
<proteinExistence type="inferred from homology"/>
<keyword evidence="3" id="KW-0812">Transmembrane</keyword>
<feature type="compositionally biased region" description="Basic and acidic residues" evidence="2">
    <location>
        <begin position="11"/>
        <end position="23"/>
    </location>
</feature>
<evidence type="ECO:0000256" key="3">
    <source>
        <dbReference type="SAM" id="Phobius"/>
    </source>
</evidence>
<gene>
    <name evidence="4" type="ORF">MBUL_02606</name>
</gene>
<reference evidence="4" key="1">
    <citation type="submission" date="2019-12" db="EMBL/GenBank/DDBJ databases">
        <authorList>
            <person name="Cremers G."/>
        </authorList>
    </citation>
    <scope>NUCLEOTIDE SEQUENCE</scope>
    <source>
        <strain evidence="4">Mbul1</strain>
    </source>
</reference>
<name>A0A679JCV6_9HYPH</name>